<evidence type="ECO:0000313" key="1">
    <source>
        <dbReference type="EMBL" id="CAB4167890.1"/>
    </source>
</evidence>
<dbReference type="EMBL" id="LR797244">
    <property type="protein sequence ID" value="CAB4195662.1"/>
    <property type="molecule type" value="Genomic_DNA"/>
</dbReference>
<gene>
    <name evidence="2" type="ORF">UFOVP1293_49</name>
    <name evidence="3" type="ORF">UFOVP1644_67</name>
    <name evidence="1" type="ORF">UFOVP860_62</name>
</gene>
<organism evidence="1">
    <name type="scientific">uncultured Caudovirales phage</name>
    <dbReference type="NCBI Taxonomy" id="2100421"/>
    <lineage>
        <taxon>Viruses</taxon>
        <taxon>Duplodnaviria</taxon>
        <taxon>Heunggongvirae</taxon>
        <taxon>Uroviricota</taxon>
        <taxon>Caudoviricetes</taxon>
        <taxon>Peduoviridae</taxon>
        <taxon>Maltschvirus</taxon>
        <taxon>Maltschvirus maltsch</taxon>
    </lineage>
</organism>
<proteinExistence type="predicted"/>
<dbReference type="InterPro" id="IPR027417">
    <property type="entry name" value="P-loop_NTPase"/>
</dbReference>
<sequence>MANRITQPSPARKERSSMSIALAGASGSGKTKSALEIAVGLAGPDGRIAVIDTEGRRATHYARKYKFDHVDFKPDYTPERCTQAIAELQQDGYDVVIFDSASDEYEGEGGMIDMAEAEGAWIKTKARHKHNLIRHLRNTAGTVIFCLRAEEKVKVERDQRGKQVYVPQGWMPICEKRFMYDMTLSLTLSPATPGMPRFDLPRKINEDFAGLFKEGQLIDRRVGEQLRAWALDVDAVQATGTTGGQQQQSAADRTKTIVDDLIVRIQASTSVDAVNAIFQEETVQKQVAWLLDKRPDEHARLYAAANAKRAELEKAVA</sequence>
<name>A0A6J5P7K4_9CAUD</name>
<dbReference type="EMBL" id="LR797513">
    <property type="protein sequence ID" value="CAB4222568.1"/>
    <property type="molecule type" value="Genomic_DNA"/>
</dbReference>
<dbReference type="SUPFAM" id="SSF52540">
    <property type="entry name" value="P-loop containing nucleoside triphosphate hydrolases"/>
    <property type="match status" value="1"/>
</dbReference>
<accession>A0A6J5P7K4</accession>
<dbReference type="EMBL" id="LR796812">
    <property type="protein sequence ID" value="CAB4167890.1"/>
    <property type="molecule type" value="Genomic_DNA"/>
</dbReference>
<dbReference type="Pfam" id="PF13479">
    <property type="entry name" value="AAA_24"/>
    <property type="match status" value="1"/>
</dbReference>
<dbReference type="Gene3D" id="3.40.50.300">
    <property type="entry name" value="P-loop containing nucleotide triphosphate hydrolases"/>
    <property type="match status" value="1"/>
</dbReference>
<protein>
    <submittedName>
        <fullName evidence="1">AAA domain containing protein</fullName>
    </submittedName>
</protein>
<evidence type="ECO:0000313" key="3">
    <source>
        <dbReference type="EMBL" id="CAB4222568.1"/>
    </source>
</evidence>
<evidence type="ECO:0000313" key="2">
    <source>
        <dbReference type="EMBL" id="CAB4195662.1"/>
    </source>
</evidence>
<reference evidence="1" key="1">
    <citation type="submission" date="2020-04" db="EMBL/GenBank/DDBJ databases">
        <authorList>
            <person name="Chiriac C."/>
            <person name="Salcher M."/>
            <person name="Ghai R."/>
            <person name="Kavagutti S V."/>
        </authorList>
    </citation>
    <scope>NUCLEOTIDE SEQUENCE</scope>
</reference>